<name>A0AAP2MRW8_9BURK</name>
<proteinExistence type="predicted"/>
<feature type="domain" description="Insertion element IS150 protein InsJ-like helix-turn-helix" evidence="1">
    <location>
        <begin position="8"/>
        <end position="41"/>
    </location>
</feature>
<evidence type="ECO:0000313" key="3">
    <source>
        <dbReference type="EMBL" id="MBU9360811.1"/>
    </source>
</evidence>
<dbReference type="AlphaFoldDB" id="A0AAP2MRW8"/>
<organism evidence="2 4">
    <name type="scientific">Burkholderia multivorans</name>
    <dbReference type="NCBI Taxonomy" id="87883"/>
    <lineage>
        <taxon>Bacteria</taxon>
        <taxon>Pseudomonadati</taxon>
        <taxon>Pseudomonadota</taxon>
        <taxon>Betaproteobacteria</taxon>
        <taxon>Burkholderiales</taxon>
        <taxon>Burkholderiaceae</taxon>
        <taxon>Burkholderia</taxon>
        <taxon>Burkholderia cepacia complex</taxon>
    </lineage>
</organism>
<dbReference type="EMBL" id="JAHPMX010000036">
    <property type="protein sequence ID" value="MBU9360736.1"/>
    <property type="molecule type" value="Genomic_DNA"/>
</dbReference>
<reference evidence="2" key="1">
    <citation type="submission" date="2021-06" db="EMBL/GenBank/DDBJ databases">
        <title>A collection of bacterial strains from the Burkholderia cepacia Research Laboratory and Repository.</title>
        <authorList>
            <person name="Lipuma J."/>
            <person name="Spilker T."/>
        </authorList>
    </citation>
    <scope>NUCLEOTIDE SEQUENCE</scope>
    <source>
        <strain evidence="2">AU37435</strain>
    </source>
</reference>
<gene>
    <name evidence="2" type="ORF">KTE52_30905</name>
    <name evidence="3" type="ORF">KTE52_31295</name>
</gene>
<comment type="caution">
    <text evidence="2">The sequence shown here is derived from an EMBL/GenBank/DDBJ whole genome shotgun (WGS) entry which is preliminary data.</text>
</comment>
<evidence type="ECO:0000313" key="2">
    <source>
        <dbReference type="EMBL" id="MBU9360736.1"/>
    </source>
</evidence>
<dbReference type="RefSeq" id="WP_217065346.1">
    <property type="nucleotide sequence ID" value="NZ_JAHPMA010000046.1"/>
</dbReference>
<protein>
    <submittedName>
        <fullName evidence="2">Helix-turn-helix domain-containing protein</fullName>
    </submittedName>
</protein>
<dbReference type="Proteomes" id="UP001196915">
    <property type="component" value="Unassembled WGS sequence"/>
</dbReference>
<dbReference type="Pfam" id="PF13518">
    <property type="entry name" value="HTH_28"/>
    <property type="match status" value="1"/>
</dbReference>
<evidence type="ECO:0000313" key="4">
    <source>
        <dbReference type="Proteomes" id="UP001196915"/>
    </source>
</evidence>
<feature type="non-terminal residue" evidence="2">
    <location>
        <position position="41"/>
    </location>
</feature>
<evidence type="ECO:0000259" key="1">
    <source>
        <dbReference type="Pfam" id="PF13518"/>
    </source>
</evidence>
<dbReference type="InterPro" id="IPR055247">
    <property type="entry name" value="InsJ-like_HTH"/>
</dbReference>
<accession>A0AAP2MRW8</accession>
<sequence length="41" mass="4900">MDREIAARLRWVRMYHETGNAGLVCARCGISRPTLRKWLRR</sequence>
<dbReference type="EMBL" id="JAHPMX010000045">
    <property type="protein sequence ID" value="MBU9360811.1"/>
    <property type="molecule type" value="Genomic_DNA"/>
</dbReference>